<evidence type="ECO:0000313" key="2">
    <source>
        <dbReference type="EMBL" id="TNV80514.1"/>
    </source>
</evidence>
<dbReference type="GO" id="GO:0006508">
    <property type="term" value="P:proteolysis"/>
    <property type="evidence" value="ECO:0007669"/>
    <property type="project" value="TreeGrafter"/>
</dbReference>
<dbReference type="SUPFAM" id="SSF55486">
    <property type="entry name" value="Metalloproteases ('zincins'), catalytic domain"/>
    <property type="match status" value="1"/>
</dbReference>
<comment type="caution">
    <text evidence="2">The sequence shown here is derived from an EMBL/GenBank/DDBJ whole genome shotgun (WGS) entry which is preliminary data.</text>
</comment>
<proteinExistence type="predicted"/>
<dbReference type="Proteomes" id="UP000785679">
    <property type="component" value="Unassembled WGS sequence"/>
</dbReference>
<dbReference type="EMBL" id="RRYP01007415">
    <property type="protein sequence ID" value="TNV80514.1"/>
    <property type="molecule type" value="Genomic_DNA"/>
</dbReference>
<dbReference type="InterPro" id="IPR050344">
    <property type="entry name" value="Peptidase_M1_aminopeptidases"/>
</dbReference>
<evidence type="ECO:0000313" key="3">
    <source>
        <dbReference type="Proteomes" id="UP000785679"/>
    </source>
</evidence>
<evidence type="ECO:0000259" key="1">
    <source>
        <dbReference type="Pfam" id="PF01433"/>
    </source>
</evidence>
<dbReference type="Gene3D" id="2.60.40.1910">
    <property type="match status" value="1"/>
</dbReference>
<dbReference type="GO" id="GO:0016020">
    <property type="term" value="C:membrane"/>
    <property type="evidence" value="ECO:0007669"/>
    <property type="project" value="TreeGrafter"/>
</dbReference>
<organism evidence="2 3">
    <name type="scientific">Halteria grandinella</name>
    <dbReference type="NCBI Taxonomy" id="5974"/>
    <lineage>
        <taxon>Eukaryota</taxon>
        <taxon>Sar</taxon>
        <taxon>Alveolata</taxon>
        <taxon>Ciliophora</taxon>
        <taxon>Intramacronucleata</taxon>
        <taxon>Spirotrichea</taxon>
        <taxon>Stichotrichia</taxon>
        <taxon>Sporadotrichida</taxon>
        <taxon>Halteriidae</taxon>
        <taxon>Halteria</taxon>
    </lineage>
</organism>
<feature type="domain" description="Peptidase M1 membrane alanine aminopeptidase" evidence="1">
    <location>
        <begin position="12"/>
        <end position="66"/>
    </location>
</feature>
<dbReference type="GO" id="GO:0005615">
    <property type="term" value="C:extracellular space"/>
    <property type="evidence" value="ECO:0007669"/>
    <property type="project" value="TreeGrafter"/>
</dbReference>
<dbReference type="PANTHER" id="PTHR11533:SF174">
    <property type="entry name" value="PUROMYCIN-SENSITIVE AMINOPEPTIDASE-RELATED"/>
    <property type="match status" value="1"/>
</dbReference>
<protein>
    <recommendedName>
        <fullName evidence="1">Peptidase M1 membrane alanine aminopeptidase domain-containing protein</fullName>
    </recommendedName>
</protein>
<keyword evidence="3" id="KW-1185">Reference proteome</keyword>
<dbReference type="OrthoDB" id="425255at2759"/>
<dbReference type="GO" id="GO:0070006">
    <property type="term" value="F:metalloaminopeptidase activity"/>
    <property type="evidence" value="ECO:0007669"/>
    <property type="project" value="TreeGrafter"/>
</dbReference>
<dbReference type="InterPro" id="IPR027268">
    <property type="entry name" value="Peptidase_M4/M1_CTD_sf"/>
</dbReference>
<dbReference type="InterPro" id="IPR014782">
    <property type="entry name" value="Peptidase_M1_dom"/>
</dbReference>
<sequence>MARWCTCLSQISVQVAVPEPDQLQSIFDTISYAKGSAICRMLYTYIGDDALFFKCLKAYMEKFAYVYIGICSQRSIRSQSINECFPRVKLERTSPTTYTLTQSLQDTDTLWPIPIFYHSIPQGLESFTLLTQQSQTLEIPPETEALCLNSNCTGFFITDYDDTTLHTLIVNNKQLSQAGRFSLLHDILFMSGSLNIEWLLYFTGETSISVWQTWHEQIKKQEFTEEVQRCICIGFAYLCNCSWDIIRDQEVTYIALEYLRRLIIEGQIQMIRIPPDLRISNFKIGQKDPEMNEALLEAVKNLEQKWY</sequence>
<dbReference type="GO" id="GO:0042277">
    <property type="term" value="F:peptide binding"/>
    <property type="evidence" value="ECO:0007669"/>
    <property type="project" value="TreeGrafter"/>
</dbReference>
<dbReference type="Pfam" id="PF01433">
    <property type="entry name" value="Peptidase_M1"/>
    <property type="match status" value="1"/>
</dbReference>
<gene>
    <name evidence="2" type="ORF">FGO68_gene1302</name>
</gene>
<reference evidence="2" key="1">
    <citation type="submission" date="2019-06" db="EMBL/GenBank/DDBJ databases">
        <authorList>
            <person name="Zheng W."/>
        </authorList>
    </citation>
    <scope>NUCLEOTIDE SEQUENCE</scope>
    <source>
        <strain evidence="2">QDHG01</strain>
    </source>
</reference>
<dbReference type="GO" id="GO:0043171">
    <property type="term" value="P:peptide catabolic process"/>
    <property type="evidence" value="ECO:0007669"/>
    <property type="project" value="TreeGrafter"/>
</dbReference>
<dbReference type="GO" id="GO:0008270">
    <property type="term" value="F:zinc ion binding"/>
    <property type="evidence" value="ECO:0007669"/>
    <property type="project" value="InterPro"/>
</dbReference>
<dbReference type="PANTHER" id="PTHR11533">
    <property type="entry name" value="PROTEASE M1 ZINC METALLOPROTEASE"/>
    <property type="match status" value="1"/>
</dbReference>
<dbReference type="Gene3D" id="1.10.390.10">
    <property type="entry name" value="Neutral Protease Domain 2"/>
    <property type="match status" value="1"/>
</dbReference>
<dbReference type="AlphaFoldDB" id="A0A8J8NUL1"/>
<name>A0A8J8NUL1_HALGN</name>
<accession>A0A8J8NUL1</accession>
<dbReference type="GO" id="GO:0005737">
    <property type="term" value="C:cytoplasm"/>
    <property type="evidence" value="ECO:0007669"/>
    <property type="project" value="TreeGrafter"/>
</dbReference>